<evidence type="ECO:0000313" key="3">
    <source>
        <dbReference type="EMBL" id="QSO47678.1"/>
    </source>
</evidence>
<evidence type="ECO:0000256" key="1">
    <source>
        <dbReference type="ARBA" id="ARBA00005564"/>
    </source>
</evidence>
<dbReference type="EMBL" id="CP071182">
    <property type="protein sequence ID" value="QSO47678.1"/>
    <property type="molecule type" value="Genomic_DNA"/>
</dbReference>
<dbReference type="Proteomes" id="UP000663505">
    <property type="component" value="Chromosome"/>
</dbReference>
<dbReference type="Gene3D" id="2.130.10.10">
    <property type="entry name" value="YVTN repeat-like/Quinoprotein amine dehydrogenase"/>
    <property type="match status" value="1"/>
</dbReference>
<evidence type="ECO:0000313" key="4">
    <source>
        <dbReference type="Proteomes" id="UP000663505"/>
    </source>
</evidence>
<feature type="compositionally biased region" description="Polar residues" evidence="2">
    <location>
        <begin position="154"/>
        <end position="164"/>
    </location>
</feature>
<protein>
    <submittedName>
        <fullName evidence="3">Lactonase family protein</fullName>
    </submittedName>
</protein>
<comment type="similarity">
    <text evidence="1">Belongs to the cycloisomerase 2 family.</text>
</comment>
<feature type="region of interest" description="Disordered" evidence="2">
    <location>
        <begin position="144"/>
        <end position="166"/>
    </location>
</feature>
<dbReference type="AlphaFoldDB" id="A0A9X7W1M4"/>
<dbReference type="GO" id="GO:0005829">
    <property type="term" value="C:cytosol"/>
    <property type="evidence" value="ECO:0007669"/>
    <property type="project" value="TreeGrafter"/>
</dbReference>
<dbReference type="GO" id="GO:0017057">
    <property type="term" value="F:6-phosphogluconolactonase activity"/>
    <property type="evidence" value="ECO:0007669"/>
    <property type="project" value="TreeGrafter"/>
</dbReference>
<reference evidence="3 4" key="1">
    <citation type="submission" date="2021-02" db="EMBL/GenBank/DDBJ databases">
        <title>Alicyclobacillus curvatus sp. nov. and Alicyclobacillus mengziensis sp. nov., two acidophilic bacteria isolated from acid mine drainage.</title>
        <authorList>
            <person name="Huang Y."/>
        </authorList>
    </citation>
    <scope>NUCLEOTIDE SEQUENCE [LARGE SCALE GENOMIC DNA]</scope>
    <source>
        <strain evidence="3 4">S30H14</strain>
    </source>
</reference>
<organism evidence="3 4">
    <name type="scientific">Alicyclobacillus mengziensis</name>
    <dbReference type="NCBI Taxonomy" id="2931921"/>
    <lineage>
        <taxon>Bacteria</taxon>
        <taxon>Bacillati</taxon>
        <taxon>Bacillota</taxon>
        <taxon>Bacilli</taxon>
        <taxon>Bacillales</taxon>
        <taxon>Alicyclobacillaceae</taxon>
        <taxon>Alicyclobacillus</taxon>
    </lineage>
</organism>
<dbReference type="InterPro" id="IPR019405">
    <property type="entry name" value="Lactonase_7-beta_prop"/>
</dbReference>
<dbReference type="PANTHER" id="PTHR30344:SF1">
    <property type="entry name" value="6-PHOSPHOGLUCONOLACTONASE"/>
    <property type="match status" value="1"/>
</dbReference>
<dbReference type="InterPro" id="IPR011048">
    <property type="entry name" value="Haem_d1_sf"/>
</dbReference>
<dbReference type="PANTHER" id="PTHR30344">
    <property type="entry name" value="6-PHOSPHOGLUCONOLACTONASE-RELATED"/>
    <property type="match status" value="1"/>
</dbReference>
<gene>
    <name evidence="3" type="ORF">JZ786_01055</name>
</gene>
<dbReference type="RefSeq" id="WP_206657022.1">
    <property type="nucleotide sequence ID" value="NZ_CP071182.1"/>
</dbReference>
<accession>A0A9X7W1M4</accession>
<evidence type="ECO:0000256" key="2">
    <source>
        <dbReference type="SAM" id="MobiDB-lite"/>
    </source>
</evidence>
<keyword evidence="4" id="KW-1185">Reference proteome</keyword>
<name>A0A9X7W1M4_9BACL</name>
<dbReference type="Pfam" id="PF10282">
    <property type="entry name" value="Lactonase"/>
    <property type="match status" value="1"/>
</dbReference>
<sequence length="394" mass="42787">MVEGKAAGNATGKAAGDPKNTTYTIYVGTYAEADEPGIYVYQLDGNSGALHLLSTTSGILNPSFLELDERHNRLLAVSEVIDAPGHLVLYSVDKESGRLSLEAAQSTLGAAPCFVQLDETGSVAVVANYFGENIALFSISDREDKDGDERTHQGHNQASESGVNSGKLKVEQSIMHHGRSVNEDRQQGPHPHSTVIGPSGRYVYVQDLGTDEIVIYQLDTAKRRLTLHGAVAMKPGRGPRHLVFHPTSRYAYVTNELDSTVTAFNLDAQTGLLTEIETVSTLPEKYTGKSFAADVHISSDGAFLYASNRGHDSIAVFRIDEPSGRLTGQGFASTQGSYPRNFALTPDGRFMLAANQLGDSIVTYRMNPETGMPTETGQMRSIFRPVCIRCWRQL</sequence>
<dbReference type="InterPro" id="IPR050282">
    <property type="entry name" value="Cycloisomerase_2"/>
</dbReference>
<dbReference type="InterPro" id="IPR015943">
    <property type="entry name" value="WD40/YVTN_repeat-like_dom_sf"/>
</dbReference>
<proteinExistence type="inferred from homology"/>
<dbReference type="SUPFAM" id="SSF51004">
    <property type="entry name" value="C-terminal (heme d1) domain of cytochrome cd1-nitrite reductase"/>
    <property type="match status" value="1"/>
</dbReference>
<dbReference type="KEGG" id="afx:JZ786_01055"/>